<protein>
    <recommendedName>
        <fullName evidence="4">CRISPR-associated endoribonuclease</fullName>
    </recommendedName>
</protein>
<evidence type="ECO:0000313" key="8">
    <source>
        <dbReference type="EMBL" id="OAA32513.1"/>
    </source>
</evidence>
<evidence type="ECO:0000256" key="5">
    <source>
        <dbReference type="PIRSR" id="PIRSR005054-1"/>
    </source>
</evidence>
<name>A0A182C8P2_9BACT</name>
<proteinExistence type="inferred from homology"/>
<dbReference type="OrthoDB" id="9797488at2"/>
<gene>
    <name evidence="8" type="ORF">AT15_00095</name>
</gene>
<dbReference type="CDD" id="cd21140">
    <property type="entry name" value="Cas6_I-like"/>
    <property type="match status" value="1"/>
</dbReference>
<evidence type="ECO:0000256" key="2">
    <source>
        <dbReference type="ARBA" id="ARBA00022884"/>
    </source>
</evidence>
<dbReference type="NCBIfam" id="TIGR01877">
    <property type="entry name" value="cas_cas6"/>
    <property type="match status" value="1"/>
</dbReference>
<dbReference type="Proteomes" id="UP000077339">
    <property type="component" value="Unassembled WGS sequence"/>
</dbReference>
<feature type="site" description="Transition state stabilizer" evidence="5">
    <location>
        <position position="55"/>
    </location>
</feature>
<dbReference type="Pfam" id="PF21350">
    <property type="entry name" value="Cas6_I-A"/>
    <property type="match status" value="1"/>
</dbReference>
<feature type="domain" description="CRISPR associated protein Cas6 C-terminal" evidence="7">
    <location>
        <begin position="127"/>
        <end position="254"/>
    </location>
</feature>
<dbReference type="InterPro" id="IPR010156">
    <property type="entry name" value="CRISPR-assoc_prot_Cas6"/>
</dbReference>
<reference evidence="8 9" key="1">
    <citation type="submission" date="2014-02" db="EMBL/GenBank/DDBJ databases">
        <title>Kosmotoga genome sequencing.</title>
        <authorList>
            <person name="Pollo S.M."/>
            <person name="Charchuk R."/>
            <person name="Nesbo C.L."/>
        </authorList>
    </citation>
    <scope>NUCLEOTIDE SEQUENCE [LARGE SCALE GENOMIC DNA]</scope>
    <source>
        <strain evidence="8 9">S304</strain>
    </source>
</reference>
<dbReference type="Pfam" id="PF01881">
    <property type="entry name" value="Cas_Cas6_C"/>
    <property type="match status" value="1"/>
</dbReference>
<dbReference type="PANTHER" id="PTHR36984:SF1">
    <property type="entry name" value="CRISPR-ASSOCIATED ENDORIBONUCLEASE CAS6 1"/>
    <property type="match status" value="1"/>
</dbReference>
<dbReference type="PATRIC" id="fig|1453497.3.peg.26"/>
<dbReference type="GO" id="GO:0016788">
    <property type="term" value="F:hydrolase activity, acting on ester bonds"/>
    <property type="evidence" value="ECO:0007669"/>
    <property type="project" value="InterPro"/>
</dbReference>
<dbReference type="GO" id="GO:0051607">
    <property type="term" value="P:defense response to virus"/>
    <property type="evidence" value="ECO:0007669"/>
    <property type="project" value="UniProtKB-KW"/>
</dbReference>
<feature type="active site" description="Proton acceptor" evidence="6">
    <location>
        <position position="28"/>
    </location>
</feature>
<dbReference type="EMBL" id="JFHK01000001">
    <property type="protein sequence ID" value="OAA32513.1"/>
    <property type="molecule type" value="Genomic_DNA"/>
</dbReference>
<feature type="active site" description="Proton donor" evidence="6">
    <location>
        <position position="43"/>
    </location>
</feature>
<dbReference type="Gene3D" id="3.30.70.1890">
    <property type="match status" value="1"/>
</dbReference>
<dbReference type="STRING" id="1453497.AT15_00095"/>
<evidence type="ECO:0000259" key="7">
    <source>
        <dbReference type="Pfam" id="PF01881"/>
    </source>
</evidence>
<organism evidence="8 9">
    <name type="scientific">Kosmotoga arenicorallina S304</name>
    <dbReference type="NCBI Taxonomy" id="1453497"/>
    <lineage>
        <taxon>Bacteria</taxon>
        <taxon>Thermotogati</taxon>
        <taxon>Thermotogota</taxon>
        <taxon>Thermotogae</taxon>
        <taxon>Kosmotogales</taxon>
        <taxon>Kosmotogaceae</taxon>
        <taxon>Kosmotoga</taxon>
    </lineage>
</organism>
<comment type="caution">
    <text evidence="8">The sequence shown here is derived from an EMBL/GenBank/DDBJ whole genome shotgun (WGS) entry which is preliminary data.</text>
</comment>
<dbReference type="InterPro" id="IPR045747">
    <property type="entry name" value="CRISPR-assoc_prot_Cas6_N_sf"/>
</dbReference>
<dbReference type="InterPro" id="IPR049435">
    <property type="entry name" value="Cas_Cas6_C"/>
</dbReference>
<evidence type="ECO:0000256" key="1">
    <source>
        <dbReference type="ARBA" id="ARBA00005937"/>
    </source>
</evidence>
<dbReference type="AlphaFoldDB" id="A0A182C8P2"/>
<evidence type="ECO:0000256" key="4">
    <source>
        <dbReference type="PIRNR" id="PIRNR005054"/>
    </source>
</evidence>
<dbReference type="Gene3D" id="3.30.70.1900">
    <property type="match status" value="1"/>
</dbReference>
<dbReference type="RefSeq" id="WP_068345120.1">
    <property type="nucleotide sequence ID" value="NZ_JFHK01000001.1"/>
</dbReference>
<comment type="similarity">
    <text evidence="1 4">Belongs to the CRISPR-associated protein Cas6/Cse3/CasE family.</text>
</comment>
<keyword evidence="2" id="KW-0694">RNA-binding</keyword>
<evidence type="ECO:0000256" key="6">
    <source>
        <dbReference type="PIRSR" id="PIRSR005054-50"/>
    </source>
</evidence>
<keyword evidence="3" id="KW-0051">Antiviral defense</keyword>
<dbReference type="GO" id="GO:0003723">
    <property type="term" value="F:RNA binding"/>
    <property type="evidence" value="ECO:0007669"/>
    <property type="project" value="UniProtKB-KW"/>
</dbReference>
<evidence type="ECO:0000313" key="9">
    <source>
        <dbReference type="Proteomes" id="UP000077339"/>
    </source>
</evidence>
<sequence length="259" mass="30123">MRIKISLKGLRNKAFKRDHYYQLSSVVYNMLREANPEYSKWLHQKGYEDGYKHFKFFNISKLIIRKENYQLTGTNNELILLKEDTAYFYVSSPIEEFLTNLVSYLLAKDTFKLGDHIVYIDRAVALPNPPISENITFKSITPIVITKKHSDYRTPFFIRAYQDPEEFDEYITKNALEKYKILTGKNANLSLNVDREYLKKKANRTVVKIQLKENQTLFGSLVPVKAKGDPAILNFLYDVGLGEKNSQGMGMVEIAGYRF</sequence>
<dbReference type="PIRSF" id="PIRSF005054">
    <property type="entry name" value="PF1131"/>
    <property type="match status" value="1"/>
</dbReference>
<dbReference type="PANTHER" id="PTHR36984">
    <property type="entry name" value="CRISPR-ASSOCIATED ENDORIBONUCLEASE CAS6 1"/>
    <property type="match status" value="1"/>
</dbReference>
<keyword evidence="9" id="KW-1185">Reference proteome</keyword>
<evidence type="ECO:0000256" key="3">
    <source>
        <dbReference type="ARBA" id="ARBA00023118"/>
    </source>
</evidence>
<comment type="function">
    <text evidence="4">CRISPR (clustered regularly interspaced short palindromic repeat), is an adaptive immune system that provides protection against mobile genetic elements (viruses, transposable elements and conjugative plasmids). CRISPR clusters contain sequences complementary to antecedent mobile elements and target invading nucleic acids. CRISPR clusters are transcribed and processed into CRISPR RNA (crRNA).</text>
</comment>
<accession>A0A182C8P2</accession>